<feature type="compositionally biased region" description="Basic and acidic residues" evidence="1">
    <location>
        <begin position="473"/>
        <end position="488"/>
    </location>
</feature>
<dbReference type="AlphaFoldDB" id="A0A6A6B9A8"/>
<dbReference type="GO" id="GO:0016887">
    <property type="term" value="F:ATP hydrolysis activity"/>
    <property type="evidence" value="ECO:0007669"/>
    <property type="project" value="InterPro"/>
</dbReference>
<evidence type="ECO:0000313" key="3">
    <source>
        <dbReference type="EMBL" id="KAF2139487.1"/>
    </source>
</evidence>
<dbReference type="GO" id="GO:0003723">
    <property type="term" value="F:RNA binding"/>
    <property type="evidence" value="ECO:0007669"/>
    <property type="project" value="TreeGrafter"/>
</dbReference>
<name>A0A6A6B9A8_9PEZI</name>
<dbReference type="Proteomes" id="UP000799438">
    <property type="component" value="Unassembled WGS sequence"/>
</dbReference>
<dbReference type="OrthoDB" id="2115716at2759"/>
<dbReference type="Pfam" id="PF00004">
    <property type="entry name" value="AAA"/>
    <property type="match status" value="1"/>
</dbReference>
<keyword evidence="4" id="KW-1185">Reference proteome</keyword>
<sequence>MVSSQVLPDGGDVYRDYQELCKKHRPGTELHILEILRKRYPGYHVVCASQSDCDLLGYAEAGLAVVELDADDENLDFSRGYKSPDNRLEEKPGILKDDVRFGRFRYSWKGRDFILYKISHTRMSDWAQELLFVLSRRTGDKTTTSRNTAIDELLLDVGTWTGKIHEEIFVFDDGYWQKSSSLWKSIQRASWDDVILDSKTKQSLIQDVDGFFDNRKLYAEFSVPWKRGLIFHGLPGNGKTLSIKALMNALSARPGPVPSLYVKALDKSCGTDQSSIQSIFQHARVNAPCLLVFEDLDSLITDETRSYFLNEVDGLESNDGILMIGSTNHLEKLDSAISNRPSRFDRKYYYKLPDHQMRSDYCQYWRKKLESNKTIGFPSELCPVIASLTDGFTFAYLNELFVTTLLAIARGDQSIKEAIEGANGEYSSTPGPESDSKHSDNLSIPEGLEENVVFKVIRAQVKILVSEMGNSESESKTAEEKVEDKSSN</sequence>
<evidence type="ECO:0000259" key="2">
    <source>
        <dbReference type="SMART" id="SM00382"/>
    </source>
</evidence>
<dbReference type="GeneID" id="54301791"/>
<dbReference type="PANTHER" id="PTHR23077:SF132">
    <property type="entry name" value="ATP-DEPENDENT ZN PROTEASE"/>
    <property type="match status" value="1"/>
</dbReference>
<dbReference type="RefSeq" id="XP_033395200.1">
    <property type="nucleotide sequence ID" value="XM_033544295.1"/>
</dbReference>
<dbReference type="SUPFAM" id="SSF52540">
    <property type="entry name" value="P-loop containing nucleoside triphosphate hydrolases"/>
    <property type="match status" value="1"/>
</dbReference>
<proteinExistence type="predicted"/>
<dbReference type="Gene3D" id="3.40.50.300">
    <property type="entry name" value="P-loop containing nucleotide triphosphate hydrolases"/>
    <property type="match status" value="1"/>
</dbReference>
<dbReference type="SMART" id="SM00382">
    <property type="entry name" value="AAA"/>
    <property type="match status" value="1"/>
</dbReference>
<protein>
    <recommendedName>
        <fullName evidence="2">AAA+ ATPase domain-containing protein</fullName>
    </recommendedName>
</protein>
<evidence type="ECO:0000313" key="4">
    <source>
        <dbReference type="Proteomes" id="UP000799438"/>
    </source>
</evidence>
<evidence type="ECO:0000256" key="1">
    <source>
        <dbReference type="SAM" id="MobiDB-lite"/>
    </source>
</evidence>
<dbReference type="GO" id="GO:0005524">
    <property type="term" value="F:ATP binding"/>
    <property type="evidence" value="ECO:0007669"/>
    <property type="project" value="InterPro"/>
</dbReference>
<feature type="domain" description="AAA+ ATPase" evidence="2">
    <location>
        <begin position="225"/>
        <end position="354"/>
    </location>
</feature>
<dbReference type="InterPro" id="IPR050168">
    <property type="entry name" value="AAA_ATPase_domain"/>
</dbReference>
<dbReference type="EMBL" id="ML995492">
    <property type="protein sequence ID" value="KAF2139487.1"/>
    <property type="molecule type" value="Genomic_DNA"/>
</dbReference>
<dbReference type="InterPro" id="IPR027417">
    <property type="entry name" value="P-loop_NTPase"/>
</dbReference>
<reference evidence="3" key="1">
    <citation type="journal article" date="2020" name="Stud. Mycol.">
        <title>101 Dothideomycetes genomes: a test case for predicting lifestyles and emergence of pathogens.</title>
        <authorList>
            <person name="Haridas S."/>
            <person name="Albert R."/>
            <person name="Binder M."/>
            <person name="Bloem J."/>
            <person name="Labutti K."/>
            <person name="Salamov A."/>
            <person name="Andreopoulos B."/>
            <person name="Baker S."/>
            <person name="Barry K."/>
            <person name="Bills G."/>
            <person name="Bluhm B."/>
            <person name="Cannon C."/>
            <person name="Castanera R."/>
            <person name="Culley D."/>
            <person name="Daum C."/>
            <person name="Ezra D."/>
            <person name="Gonzalez J."/>
            <person name="Henrissat B."/>
            <person name="Kuo A."/>
            <person name="Liang C."/>
            <person name="Lipzen A."/>
            <person name="Lutzoni F."/>
            <person name="Magnuson J."/>
            <person name="Mondo S."/>
            <person name="Nolan M."/>
            <person name="Ohm R."/>
            <person name="Pangilinan J."/>
            <person name="Park H.-J."/>
            <person name="Ramirez L."/>
            <person name="Alfaro M."/>
            <person name="Sun H."/>
            <person name="Tritt A."/>
            <person name="Yoshinaga Y."/>
            <person name="Zwiers L.-H."/>
            <person name="Turgeon B."/>
            <person name="Goodwin S."/>
            <person name="Spatafora J."/>
            <person name="Crous P."/>
            <person name="Grigoriev I."/>
        </authorList>
    </citation>
    <scope>NUCLEOTIDE SEQUENCE</scope>
    <source>
        <strain evidence="3">CBS 121167</strain>
    </source>
</reference>
<dbReference type="CDD" id="cd19481">
    <property type="entry name" value="RecA-like_protease"/>
    <property type="match status" value="1"/>
</dbReference>
<dbReference type="GO" id="GO:0005634">
    <property type="term" value="C:nucleus"/>
    <property type="evidence" value="ECO:0007669"/>
    <property type="project" value="TreeGrafter"/>
</dbReference>
<dbReference type="PANTHER" id="PTHR23077">
    <property type="entry name" value="AAA-FAMILY ATPASE"/>
    <property type="match status" value="1"/>
</dbReference>
<dbReference type="GO" id="GO:1990275">
    <property type="term" value="F:preribosome binding"/>
    <property type="evidence" value="ECO:0007669"/>
    <property type="project" value="TreeGrafter"/>
</dbReference>
<feature type="region of interest" description="Disordered" evidence="1">
    <location>
        <begin position="468"/>
        <end position="488"/>
    </location>
</feature>
<feature type="region of interest" description="Disordered" evidence="1">
    <location>
        <begin position="422"/>
        <end position="442"/>
    </location>
</feature>
<accession>A0A6A6B9A8</accession>
<dbReference type="InterPro" id="IPR003959">
    <property type="entry name" value="ATPase_AAA_core"/>
</dbReference>
<gene>
    <name evidence="3" type="ORF">K452DRAFT_320160</name>
</gene>
<organism evidence="3 4">
    <name type="scientific">Aplosporella prunicola CBS 121167</name>
    <dbReference type="NCBI Taxonomy" id="1176127"/>
    <lineage>
        <taxon>Eukaryota</taxon>
        <taxon>Fungi</taxon>
        <taxon>Dikarya</taxon>
        <taxon>Ascomycota</taxon>
        <taxon>Pezizomycotina</taxon>
        <taxon>Dothideomycetes</taxon>
        <taxon>Dothideomycetes incertae sedis</taxon>
        <taxon>Botryosphaeriales</taxon>
        <taxon>Aplosporellaceae</taxon>
        <taxon>Aplosporella</taxon>
    </lineage>
</organism>
<dbReference type="GO" id="GO:0042254">
    <property type="term" value="P:ribosome biogenesis"/>
    <property type="evidence" value="ECO:0007669"/>
    <property type="project" value="TreeGrafter"/>
</dbReference>
<dbReference type="InterPro" id="IPR003593">
    <property type="entry name" value="AAA+_ATPase"/>
</dbReference>